<evidence type="ECO:0000259" key="2">
    <source>
        <dbReference type="Pfam" id="PF00535"/>
    </source>
</evidence>
<dbReference type="InterPro" id="IPR001173">
    <property type="entry name" value="Glyco_trans_2-like"/>
</dbReference>
<gene>
    <name evidence="3" type="ORF">JRV97_05685</name>
</gene>
<name>A0ABY8PTV3_9BACT</name>
<keyword evidence="1" id="KW-0472">Membrane</keyword>
<dbReference type="Pfam" id="PF00535">
    <property type="entry name" value="Glycos_transf_2"/>
    <property type="match status" value="1"/>
</dbReference>
<feature type="transmembrane region" description="Helical" evidence="1">
    <location>
        <begin position="246"/>
        <end position="264"/>
    </location>
</feature>
<evidence type="ECO:0000313" key="3">
    <source>
        <dbReference type="EMBL" id="WGS66039.1"/>
    </source>
</evidence>
<feature type="transmembrane region" description="Helical" evidence="1">
    <location>
        <begin position="270"/>
        <end position="288"/>
    </location>
</feature>
<feature type="domain" description="Glycosyltransferase 2-like" evidence="2">
    <location>
        <begin position="5"/>
        <end position="174"/>
    </location>
</feature>
<dbReference type="Gene3D" id="3.90.550.10">
    <property type="entry name" value="Spore Coat Polysaccharide Biosynthesis Protein SpsA, Chain A"/>
    <property type="match status" value="1"/>
</dbReference>
<reference evidence="3 4" key="1">
    <citation type="submission" date="2021-02" db="EMBL/GenBank/DDBJ databases">
        <title>Characterization of Marinitoga sp. nov. str. BP5-C20A.</title>
        <authorList>
            <person name="Erauso G."/>
            <person name="Postec A."/>
        </authorList>
    </citation>
    <scope>NUCLEOTIDE SEQUENCE [LARGE SCALE GENOMIC DNA]</scope>
    <source>
        <strain evidence="3 4">BP5-C20A</strain>
    </source>
</reference>
<keyword evidence="4" id="KW-1185">Reference proteome</keyword>
<protein>
    <submittedName>
        <fullName evidence="3">Glycosyltransferase family 2 protein</fullName>
    </submittedName>
</protein>
<organism evidence="3 4">
    <name type="scientific">Marinitoga aeolica</name>
    <dbReference type="NCBI Taxonomy" id="2809031"/>
    <lineage>
        <taxon>Bacteria</taxon>
        <taxon>Thermotogati</taxon>
        <taxon>Thermotogota</taxon>
        <taxon>Thermotogae</taxon>
        <taxon>Petrotogales</taxon>
        <taxon>Petrotogaceae</taxon>
        <taxon>Marinitoga</taxon>
    </lineage>
</organism>
<dbReference type="EMBL" id="CP069362">
    <property type="protein sequence ID" value="WGS66039.1"/>
    <property type="molecule type" value="Genomic_DNA"/>
</dbReference>
<dbReference type="InterPro" id="IPR029044">
    <property type="entry name" value="Nucleotide-diphossugar_trans"/>
</dbReference>
<keyword evidence="1" id="KW-1133">Transmembrane helix</keyword>
<evidence type="ECO:0000313" key="4">
    <source>
        <dbReference type="Proteomes" id="UP001232493"/>
    </source>
</evidence>
<sequence length="326" mass="37441">MKKVSIIIPTFNEEKYIEKCINSLIENDYENKEIIIVDGMSEDKTREIIKEYQNKENLDIKIIDNEQKITPVALNLGIKAATGDYIMIAGAHTTYSKSYISACVKRLDENKCDIVGGIMITKPGKETTIAKAISHILSHPLGIGNAKYRLENSKEEYVDTVAYGIYKKEVFEKVGLFVPQLKRNQDIEMNLRLKKSGMKIKLVPEAKSYYYARDNYKDLFKNNFQNGLWVILSTHYSKKGFSLRHIIPLLFVLFLIFGTIASIFSPIVRIPFFIILSIYLVLTIYFSLEISLKNKNLKLFLPSLLSFWILHISYGLGSFYGLFLIL</sequence>
<dbReference type="Proteomes" id="UP001232493">
    <property type="component" value="Chromosome"/>
</dbReference>
<dbReference type="CDD" id="cd02525">
    <property type="entry name" value="Succinoglycan_BP_ExoA"/>
    <property type="match status" value="1"/>
</dbReference>
<dbReference type="PANTHER" id="PTHR22916:SF71">
    <property type="entry name" value="GLYCOSYL TRANSFERASE"/>
    <property type="match status" value="1"/>
</dbReference>
<dbReference type="PANTHER" id="PTHR22916">
    <property type="entry name" value="GLYCOSYLTRANSFERASE"/>
    <property type="match status" value="1"/>
</dbReference>
<evidence type="ECO:0000256" key="1">
    <source>
        <dbReference type="SAM" id="Phobius"/>
    </source>
</evidence>
<feature type="transmembrane region" description="Helical" evidence="1">
    <location>
        <begin position="300"/>
        <end position="325"/>
    </location>
</feature>
<dbReference type="SUPFAM" id="SSF53448">
    <property type="entry name" value="Nucleotide-diphospho-sugar transferases"/>
    <property type="match status" value="1"/>
</dbReference>
<dbReference type="RefSeq" id="WP_281001000.1">
    <property type="nucleotide sequence ID" value="NZ_CP069362.1"/>
</dbReference>
<keyword evidence="1" id="KW-0812">Transmembrane</keyword>
<proteinExistence type="predicted"/>
<accession>A0ABY8PTV3</accession>